<evidence type="ECO:0000313" key="3">
    <source>
        <dbReference type="Proteomes" id="UP000239990"/>
    </source>
</evidence>
<feature type="transmembrane region" description="Helical" evidence="1">
    <location>
        <begin position="20"/>
        <end position="39"/>
    </location>
</feature>
<name>A0A2S5GHZ9_9BURK</name>
<evidence type="ECO:0000256" key="1">
    <source>
        <dbReference type="SAM" id="Phobius"/>
    </source>
</evidence>
<gene>
    <name evidence="2" type="ORF">C4E15_29505</name>
</gene>
<keyword evidence="1" id="KW-0812">Transmembrane</keyword>
<protein>
    <submittedName>
        <fullName evidence="2">Uncharacterized protein</fullName>
    </submittedName>
</protein>
<keyword evidence="1" id="KW-1133">Transmembrane helix</keyword>
<comment type="caution">
    <text evidence="2">The sequence shown here is derived from an EMBL/GenBank/DDBJ whole genome shotgun (WGS) entry which is preliminary data.</text>
</comment>
<keyword evidence="1" id="KW-0472">Membrane</keyword>
<sequence length="243" mass="26246">MTTATNTTQRQRRRAVSAGLRPLTAGVLLGCMAVSSVAWPSGRSAVSPGVSLNRLRFPEGSRHDMLADRIWLHGLPAQVLVFDSPVAVPDLIRDLSTQQPALVDLNVLPDQIILSGWVDDMQWAVQLQAAGPSRTVGTVSTLRMNSVPGLATPAWLPRGAIPRLDLAVQEKGGKVSDRIWQLALPPARLGPLLHGALRREGWVFETETESGAEQSWAQAGERLQISLTALDGGSGLHVRRWTP</sequence>
<reference evidence="2 3" key="1">
    <citation type="submission" date="2018-02" db="EMBL/GenBank/DDBJ databases">
        <title>Draft Genome of Achromobacter spanius stain 6.</title>
        <authorList>
            <person name="Gunasekera T.S."/>
            <person name="Radwan O."/>
            <person name="Ruiz O.N."/>
        </authorList>
    </citation>
    <scope>NUCLEOTIDE SEQUENCE [LARGE SCALE GENOMIC DNA]</scope>
    <source>
        <strain evidence="2 3">6</strain>
    </source>
</reference>
<dbReference type="AlphaFoldDB" id="A0A2S5GHZ9"/>
<evidence type="ECO:0000313" key="2">
    <source>
        <dbReference type="EMBL" id="PPA72680.1"/>
    </source>
</evidence>
<accession>A0A2S5GHZ9</accession>
<dbReference type="Proteomes" id="UP000239990">
    <property type="component" value="Unassembled WGS sequence"/>
</dbReference>
<organism evidence="2 3">
    <name type="scientific">Achromobacter spanius</name>
    <dbReference type="NCBI Taxonomy" id="217203"/>
    <lineage>
        <taxon>Bacteria</taxon>
        <taxon>Pseudomonadati</taxon>
        <taxon>Pseudomonadota</taxon>
        <taxon>Betaproteobacteria</taxon>
        <taxon>Burkholderiales</taxon>
        <taxon>Alcaligenaceae</taxon>
        <taxon>Achromobacter</taxon>
    </lineage>
</organism>
<proteinExistence type="predicted"/>
<dbReference type="EMBL" id="PREU01000022">
    <property type="protein sequence ID" value="PPA72680.1"/>
    <property type="molecule type" value="Genomic_DNA"/>
</dbReference>
<dbReference type="OrthoDB" id="8655405at2"/>